<organism evidence="11 12">
    <name type="scientific">Candidatus Fervidibacter japonicus</name>
    <dbReference type="NCBI Taxonomy" id="2035412"/>
    <lineage>
        <taxon>Bacteria</taxon>
        <taxon>Candidatus Fervidibacterota</taxon>
        <taxon>Candidatus Fervidibacter</taxon>
    </lineage>
</organism>
<sequence length="274" mass="29752">MKAVATEPLSNRLFNAWIWGTFGAYIGMLALVVIACAVYVRAGNIVAALMSDEMRFAARLSVLTATVSTFLSLLFGIPSAYALAYYRGRFKTLVDTFLDMALVLPPVAVGVALLVLFSQFPSPDHSVDRWLQQLGAPVVFEVPAIVVAQFAVISIYALRVLKAAFESTDRRLPAVARTLGLSRWQIFVWVELPQVLPSLVAATILLWARAMGEFGATVVLAGATPFKTEVLPIAIWLALNRAEVDTALAAAFVLIAVALLALFAFRQLARRLTP</sequence>
<evidence type="ECO:0000259" key="10">
    <source>
        <dbReference type="PROSITE" id="PS50928"/>
    </source>
</evidence>
<gene>
    <name evidence="11" type="primary">cysW_2</name>
    <name evidence="11" type="ORF">HRbin17_02344</name>
</gene>
<feature type="transmembrane region" description="Helical" evidence="9">
    <location>
        <begin position="16"/>
        <end position="40"/>
    </location>
</feature>
<evidence type="ECO:0000313" key="11">
    <source>
        <dbReference type="EMBL" id="GBC99813.1"/>
    </source>
</evidence>
<comment type="function">
    <text evidence="8">Part of the ABC transporter complex CysAWTP (TC 3.A.1.6.1) involved in sulfate/thiosulfate import. Probably responsible for the translocation of the substrate across the membrane.</text>
</comment>
<protein>
    <submittedName>
        <fullName evidence="11">Sulfate transport system permease protein CysW</fullName>
    </submittedName>
</protein>
<keyword evidence="5 9" id="KW-1133">Transmembrane helix</keyword>
<proteinExistence type="inferred from homology"/>
<keyword evidence="6" id="KW-0764">Sulfate transport</keyword>
<feature type="transmembrane region" description="Helical" evidence="9">
    <location>
        <begin position="138"/>
        <end position="158"/>
    </location>
</feature>
<evidence type="ECO:0000256" key="4">
    <source>
        <dbReference type="ARBA" id="ARBA00022692"/>
    </source>
</evidence>
<feature type="transmembrane region" description="Helical" evidence="9">
    <location>
        <begin position="214"/>
        <end position="235"/>
    </location>
</feature>
<evidence type="ECO:0000256" key="3">
    <source>
        <dbReference type="ARBA" id="ARBA00022448"/>
    </source>
</evidence>
<comment type="similarity">
    <text evidence="9">Belongs to the binding-protein-dependent transport system permease family.</text>
</comment>
<accession>A0A2H5XF53</accession>
<evidence type="ECO:0000256" key="7">
    <source>
        <dbReference type="ARBA" id="ARBA00023136"/>
    </source>
</evidence>
<dbReference type="GO" id="GO:0015419">
    <property type="term" value="F:ABC-type sulfate transporter activity"/>
    <property type="evidence" value="ECO:0007669"/>
    <property type="project" value="InterPro"/>
</dbReference>
<dbReference type="PANTHER" id="PTHR30406:SF8">
    <property type="entry name" value="SULFATE TRANSPORT SYSTEM PERMEASE PROTEIN CYST"/>
    <property type="match status" value="1"/>
</dbReference>
<dbReference type="Proteomes" id="UP000236173">
    <property type="component" value="Unassembled WGS sequence"/>
</dbReference>
<dbReference type="InterPro" id="IPR000515">
    <property type="entry name" value="MetI-like"/>
</dbReference>
<comment type="caution">
    <text evidence="11">The sequence shown here is derived from an EMBL/GenBank/DDBJ whole genome shotgun (WGS) entry which is preliminary data.</text>
</comment>
<feature type="transmembrane region" description="Helical" evidence="9">
    <location>
        <begin position="96"/>
        <end position="117"/>
    </location>
</feature>
<evidence type="ECO:0000256" key="1">
    <source>
        <dbReference type="ARBA" id="ARBA00004141"/>
    </source>
</evidence>
<keyword evidence="4 9" id="KW-0812">Transmembrane</keyword>
<feature type="domain" description="ABC transmembrane type-1" evidence="10">
    <location>
        <begin position="58"/>
        <end position="265"/>
    </location>
</feature>
<dbReference type="InterPro" id="IPR005667">
    <property type="entry name" value="Sulph_transpt2"/>
</dbReference>
<keyword evidence="3 9" id="KW-0813">Transport</keyword>
<evidence type="ECO:0000256" key="6">
    <source>
        <dbReference type="ARBA" id="ARBA00023032"/>
    </source>
</evidence>
<name>A0A2H5XF53_9BACT</name>
<evidence type="ECO:0000256" key="5">
    <source>
        <dbReference type="ARBA" id="ARBA00022989"/>
    </source>
</evidence>
<keyword evidence="7 9" id="KW-0472">Membrane</keyword>
<dbReference type="PROSITE" id="PS50928">
    <property type="entry name" value="ABC_TM1"/>
    <property type="match status" value="1"/>
</dbReference>
<dbReference type="Pfam" id="PF00528">
    <property type="entry name" value="BPD_transp_1"/>
    <property type="match status" value="1"/>
</dbReference>
<dbReference type="GO" id="GO:0005886">
    <property type="term" value="C:plasma membrane"/>
    <property type="evidence" value="ECO:0007669"/>
    <property type="project" value="UniProtKB-SubCell"/>
</dbReference>
<evidence type="ECO:0000256" key="2">
    <source>
        <dbReference type="ARBA" id="ARBA00011779"/>
    </source>
</evidence>
<reference evidence="12" key="1">
    <citation type="submission" date="2017-09" db="EMBL/GenBank/DDBJ databases">
        <title>Metaegenomics of thermophilic ammonia-oxidizing enrichment culture.</title>
        <authorList>
            <person name="Kato S."/>
            <person name="Suzuki K."/>
        </authorList>
    </citation>
    <scope>NUCLEOTIDE SEQUENCE [LARGE SCALE GENOMIC DNA]</scope>
</reference>
<dbReference type="CDD" id="cd06261">
    <property type="entry name" value="TM_PBP2"/>
    <property type="match status" value="1"/>
</dbReference>
<dbReference type="EMBL" id="BEHT01000038">
    <property type="protein sequence ID" value="GBC99813.1"/>
    <property type="molecule type" value="Genomic_DNA"/>
</dbReference>
<evidence type="ECO:0000256" key="8">
    <source>
        <dbReference type="ARBA" id="ARBA00025323"/>
    </source>
</evidence>
<feature type="transmembrane region" description="Helical" evidence="9">
    <location>
        <begin position="247"/>
        <end position="265"/>
    </location>
</feature>
<comment type="subcellular location">
    <subcellularLocation>
        <location evidence="9">Cell membrane</location>
        <topology evidence="9">Multi-pass membrane protein</topology>
    </subcellularLocation>
    <subcellularLocation>
        <location evidence="1">Membrane</location>
        <topology evidence="1">Multi-pass membrane protein</topology>
    </subcellularLocation>
</comment>
<dbReference type="Gene3D" id="1.10.3720.10">
    <property type="entry name" value="MetI-like"/>
    <property type="match status" value="1"/>
</dbReference>
<feature type="transmembrane region" description="Helical" evidence="9">
    <location>
        <begin position="60"/>
        <end position="84"/>
    </location>
</feature>
<evidence type="ECO:0000256" key="9">
    <source>
        <dbReference type="RuleBase" id="RU363032"/>
    </source>
</evidence>
<dbReference type="InterPro" id="IPR035906">
    <property type="entry name" value="MetI-like_sf"/>
</dbReference>
<dbReference type="SUPFAM" id="SSF161098">
    <property type="entry name" value="MetI-like"/>
    <property type="match status" value="1"/>
</dbReference>
<feature type="transmembrane region" description="Helical" evidence="9">
    <location>
        <begin position="186"/>
        <end position="207"/>
    </location>
</feature>
<dbReference type="PANTHER" id="PTHR30406">
    <property type="entry name" value="SULFATE TRANSPORT SYSTEM PERMEASE PROTEIN"/>
    <property type="match status" value="1"/>
</dbReference>
<comment type="subunit">
    <text evidence="2">The complex is composed of two ATP-binding proteins (CysA), two transmembrane proteins (CysT and CysW) and a solute-binding protein (CysP).</text>
</comment>
<evidence type="ECO:0000313" key="12">
    <source>
        <dbReference type="Proteomes" id="UP000236173"/>
    </source>
</evidence>
<dbReference type="AlphaFoldDB" id="A0A2H5XF53"/>